<accession>A0A8H5X9V5</accession>
<dbReference type="SUPFAM" id="SSF53474">
    <property type="entry name" value="alpha/beta-Hydrolases"/>
    <property type="match status" value="1"/>
</dbReference>
<dbReference type="PANTHER" id="PTHR32268:SF11">
    <property type="entry name" value="HOMOSERINE O-ACETYLTRANSFERASE"/>
    <property type="match status" value="1"/>
</dbReference>
<dbReference type="EMBL" id="JAAQPE010000082">
    <property type="protein sequence ID" value="KAF5687033.1"/>
    <property type="molecule type" value="Genomic_DNA"/>
</dbReference>
<reference evidence="7" key="1">
    <citation type="journal article" date="2020" name="BMC Genomics">
        <title>Correction to: Identification and distribution of gene clusters required for synthesis of sphingolipid metabolism inhibitors in diverse species of the filamentous fungus Fusarium.</title>
        <authorList>
            <person name="Kim H.S."/>
            <person name="Lohmar J.M."/>
            <person name="Busman M."/>
            <person name="Brown D.W."/>
            <person name="Naumann T.A."/>
            <person name="Divon H.H."/>
            <person name="Lysoe E."/>
            <person name="Uhlig S."/>
            <person name="Proctor R.H."/>
        </authorList>
    </citation>
    <scope>NUCLEOTIDE SEQUENCE [LARGE SCALE GENOMIC DNA]</scope>
    <source>
        <strain evidence="7">NRRL 25331</strain>
    </source>
</reference>
<dbReference type="PANTHER" id="PTHR32268">
    <property type="entry name" value="HOMOSERINE O-ACETYLTRANSFERASE"/>
    <property type="match status" value="1"/>
</dbReference>
<feature type="active site" description="Nucleophile" evidence="3">
    <location>
        <position position="141"/>
    </location>
</feature>
<dbReference type="PIRSF" id="PIRSF000443">
    <property type="entry name" value="Homoser_Ac_trans"/>
    <property type="match status" value="1"/>
</dbReference>
<name>A0A8H5X9V5_FUSCI</name>
<evidence type="ECO:0000256" key="3">
    <source>
        <dbReference type="PIRSR" id="PIRSR000443-1"/>
    </source>
</evidence>
<dbReference type="InterPro" id="IPR029058">
    <property type="entry name" value="AB_hydrolase_fold"/>
</dbReference>
<keyword evidence="7" id="KW-1185">Reference proteome</keyword>
<gene>
    <name evidence="6" type="ORF">FCIRC_2537</name>
</gene>
<organism evidence="6 7">
    <name type="scientific">Fusarium circinatum</name>
    <name type="common">Pitch canker fungus</name>
    <name type="synonym">Gibberella circinata</name>
    <dbReference type="NCBI Taxonomy" id="48490"/>
    <lineage>
        <taxon>Eukaryota</taxon>
        <taxon>Fungi</taxon>
        <taxon>Dikarya</taxon>
        <taxon>Ascomycota</taxon>
        <taxon>Pezizomycotina</taxon>
        <taxon>Sordariomycetes</taxon>
        <taxon>Hypocreomycetidae</taxon>
        <taxon>Hypocreales</taxon>
        <taxon>Nectriaceae</taxon>
        <taxon>Fusarium</taxon>
        <taxon>Fusarium fujikuroi species complex</taxon>
    </lineage>
</organism>
<feature type="domain" description="AB hydrolase-1" evidence="5">
    <location>
        <begin position="43"/>
        <end position="371"/>
    </location>
</feature>
<evidence type="ECO:0000256" key="2">
    <source>
        <dbReference type="ARBA" id="ARBA00022679"/>
    </source>
</evidence>
<dbReference type="GO" id="GO:0009086">
    <property type="term" value="P:methionine biosynthetic process"/>
    <property type="evidence" value="ECO:0007669"/>
    <property type="project" value="TreeGrafter"/>
</dbReference>
<evidence type="ECO:0000256" key="1">
    <source>
        <dbReference type="ARBA" id="ARBA00006886"/>
    </source>
</evidence>
<evidence type="ECO:0000313" key="7">
    <source>
        <dbReference type="Proteomes" id="UP000572754"/>
    </source>
</evidence>
<comment type="similarity">
    <text evidence="1">Belongs to the AB hydrolase superfamily. MetX family.</text>
</comment>
<feature type="active site" evidence="3">
    <location>
        <position position="338"/>
    </location>
</feature>
<feature type="active site" evidence="3">
    <location>
        <position position="367"/>
    </location>
</feature>
<dbReference type="Gene3D" id="3.40.50.1820">
    <property type="entry name" value="alpha/beta hydrolase"/>
    <property type="match status" value="1"/>
</dbReference>
<dbReference type="GO" id="GO:0004414">
    <property type="term" value="F:homoserine O-acetyltransferase activity"/>
    <property type="evidence" value="ECO:0007669"/>
    <property type="project" value="TreeGrafter"/>
</dbReference>
<keyword evidence="2 6" id="KW-0808">Transferase</keyword>
<proteinExistence type="inferred from homology"/>
<dbReference type="AlphaFoldDB" id="A0A8H5X9V5"/>
<dbReference type="InterPro" id="IPR000073">
    <property type="entry name" value="AB_hydrolase_1"/>
</dbReference>
<dbReference type="HAMAP" id="MF_00296">
    <property type="entry name" value="MetX_acyltransf"/>
    <property type="match status" value="1"/>
</dbReference>
<dbReference type="InterPro" id="IPR008220">
    <property type="entry name" value="HAT_MetX-like"/>
</dbReference>
<protein>
    <submittedName>
        <fullName evidence="6">Homoserine o-acetyltransferase</fullName>
    </submittedName>
</protein>
<reference evidence="6 7" key="2">
    <citation type="submission" date="2020-05" db="EMBL/GenBank/DDBJ databases">
        <title>Identification and distribution of gene clusters putatively required for synthesis of sphingolipid metabolism inhibitors in phylogenetically diverse species of the filamentous fungus Fusarium.</title>
        <authorList>
            <person name="Kim H.-S."/>
            <person name="Busman M."/>
            <person name="Brown D.W."/>
            <person name="Divon H."/>
            <person name="Uhlig S."/>
            <person name="Proctor R.H."/>
        </authorList>
    </citation>
    <scope>NUCLEOTIDE SEQUENCE [LARGE SCALE GENOMIC DNA]</scope>
    <source>
        <strain evidence="6 7">NRRL 25331</strain>
    </source>
</reference>
<dbReference type="GO" id="GO:0009092">
    <property type="term" value="P:homoserine metabolic process"/>
    <property type="evidence" value="ECO:0007669"/>
    <property type="project" value="TreeGrafter"/>
</dbReference>
<evidence type="ECO:0000256" key="4">
    <source>
        <dbReference type="SAM" id="MobiDB-lite"/>
    </source>
</evidence>
<comment type="caution">
    <text evidence="6">The sequence shown here is derived from an EMBL/GenBank/DDBJ whole genome shotgun (WGS) entry which is preliminary data.</text>
</comment>
<sequence>MQDQLPTQLYTTIDRFTLESGETLTNATVAFIVRGRLNTQKTNAVVICHALSGSADVADWWSQLLSCPENPVLDPSRFCLICCNSLGSPYGSSSPLSVRPGSASYYGHMFPKTTIRDDARIQKIVVELLGVRSIYCVIGGSMGGMMALEWALLDKHFVQSMVLVATAARQSPWAIAWSENQRATIKADSKFRNGRYGDDPPRDGLAAARMAAMISYRTHSSFEARFGRRRLETYTASNKTLSKVNGTRAPFAVDVQCSTRDDGHYDKSGIFLAQSYLRYQGEKFNARFDANCYLHILDKIDSHDIARGRYPGLSDDEAMLKVLGQIRQRTLVVGVPTDGLYPISEQMFLSQGLKNAAFATLQSDDGHDAFVIEGEQLNELLRSFLGSDPDFRFKVQILTPNTIIETKAKRKAANPKGSPSQTWPQLMPTRKAKAIPGPATKLPIPSATEMSA</sequence>
<dbReference type="Pfam" id="PF00561">
    <property type="entry name" value="Abhydrolase_1"/>
    <property type="match status" value="1"/>
</dbReference>
<dbReference type="NCBIfam" id="TIGR01392">
    <property type="entry name" value="homoserO_Ac_trn"/>
    <property type="match status" value="1"/>
</dbReference>
<evidence type="ECO:0000259" key="5">
    <source>
        <dbReference type="Pfam" id="PF00561"/>
    </source>
</evidence>
<feature type="region of interest" description="Disordered" evidence="4">
    <location>
        <begin position="408"/>
        <end position="452"/>
    </location>
</feature>
<evidence type="ECO:0000313" key="6">
    <source>
        <dbReference type="EMBL" id="KAF5687033.1"/>
    </source>
</evidence>
<dbReference type="Proteomes" id="UP000572754">
    <property type="component" value="Unassembled WGS sequence"/>
</dbReference>